<dbReference type="Pfam" id="PF03802">
    <property type="entry name" value="CitX"/>
    <property type="match status" value="1"/>
</dbReference>
<comment type="caution">
    <text evidence="5">The sequence shown here is derived from an EMBL/GenBank/DDBJ whole genome shotgun (WGS) entry which is preliminary data.</text>
</comment>
<dbReference type="NCBIfam" id="TIGR03124">
    <property type="entry name" value="citrate_citX"/>
    <property type="match status" value="1"/>
</dbReference>
<dbReference type="GO" id="GO:0051191">
    <property type="term" value="P:prosthetic group biosynthetic process"/>
    <property type="evidence" value="ECO:0007669"/>
    <property type="project" value="InterPro"/>
</dbReference>
<keyword evidence="3 5" id="KW-0548">Nucleotidyltransferase</keyword>
<keyword evidence="5" id="KW-0456">Lyase</keyword>
<dbReference type="RefSeq" id="WP_211802386.1">
    <property type="nucleotide sequence ID" value="NZ_JAGSCS010000017.1"/>
</dbReference>
<organism evidence="5 6">
    <name type="scientific">Proteiniclasticum sediminis</name>
    <dbReference type="NCBI Taxonomy" id="2804028"/>
    <lineage>
        <taxon>Bacteria</taxon>
        <taxon>Bacillati</taxon>
        <taxon>Bacillota</taxon>
        <taxon>Clostridia</taxon>
        <taxon>Eubacteriales</taxon>
        <taxon>Clostridiaceae</taxon>
        <taxon>Proteiniclasticum</taxon>
    </lineage>
</organism>
<evidence type="ECO:0000313" key="6">
    <source>
        <dbReference type="Proteomes" id="UP000675379"/>
    </source>
</evidence>
<evidence type="ECO:0000256" key="4">
    <source>
        <dbReference type="ARBA" id="ARBA00048574"/>
    </source>
</evidence>
<sequence>MENQRTKENPLIMGNLNTTRTQKSELFEELMKYRVKKCETIIRLHRTFQQPVITLRVNYPGMNKSNAITRSVIAEVAEAFEAIMKNKVVKKEPCETPEGPTIFYVVKGDAPTLKENTIYLEQHHDLGRFADIDVFDVDEEYPISRMELSYEPRTCFLCKEPASVCTREKRHTQEELIAFIEEHVTGYLEKKIQP</sequence>
<proteinExistence type="predicted"/>
<reference evidence="5" key="1">
    <citation type="submission" date="2021-04" db="EMBL/GenBank/DDBJ databases">
        <title>Proteiniclasticum sedimins sp. nov., an obligate anaerobic bacterium isolated from anaerobic sludge.</title>
        <authorList>
            <person name="Liu J."/>
        </authorList>
    </citation>
    <scope>NUCLEOTIDE SEQUENCE</scope>
    <source>
        <strain evidence="5">BAD-10</strain>
    </source>
</reference>
<evidence type="ECO:0000256" key="2">
    <source>
        <dbReference type="ARBA" id="ARBA00022679"/>
    </source>
</evidence>
<protein>
    <recommendedName>
        <fullName evidence="1">citrate lyase holo-[acyl-carrier protein] synthase</fullName>
        <ecNumber evidence="1">2.7.7.61</ecNumber>
    </recommendedName>
</protein>
<keyword evidence="6" id="KW-1185">Reference proteome</keyword>
<name>A0A941CRV2_9CLOT</name>
<evidence type="ECO:0000256" key="3">
    <source>
        <dbReference type="ARBA" id="ARBA00022695"/>
    </source>
</evidence>
<dbReference type="GO" id="GO:0050519">
    <property type="term" value="F:holo-citrate lyase synthase activity"/>
    <property type="evidence" value="ECO:0007669"/>
    <property type="project" value="UniProtKB-EC"/>
</dbReference>
<dbReference type="EMBL" id="JAGSCS010000017">
    <property type="protein sequence ID" value="MBR0576969.1"/>
    <property type="molecule type" value="Genomic_DNA"/>
</dbReference>
<keyword evidence="2 5" id="KW-0808">Transferase</keyword>
<dbReference type="GO" id="GO:0016829">
    <property type="term" value="F:lyase activity"/>
    <property type="evidence" value="ECO:0007669"/>
    <property type="project" value="UniProtKB-KW"/>
</dbReference>
<comment type="catalytic activity">
    <reaction evidence="4">
        <text>apo-[citrate lyase ACP] + 2'-(5''-triphospho-alpha-D-ribosyl)-3'-dephospho-CoA = holo-[citrate lyase ACP] + diphosphate</text>
        <dbReference type="Rhea" id="RHEA:16333"/>
        <dbReference type="Rhea" id="RHEA-COMP:10157"/>
        <dbReference type="Rhea" id="RHEA-COMP:10158"/>
        <dbReference type="ChEBI" id="CHEBI:29999"/>
        <dbReference type="ChEBI" id="CHEBI:33019"/>
        <dbReference type="ChEBI" id="CHEBI:61378"/>
        <dbReference type="ChEBI" id="CHEBI:82683"/>
        <dbReference type="EC" id="2.7.7.61"/>
    </reaction>
</comment>
<dbReference type="AlphaFoldDB" id="A0A941CRV2"/>
<dbReference type="InterPro" id="IPR005551">
    <property type="entry name" value="CitX"/>
</dbReference>
<gene>
    <name evidence="5" type="primary">citX</name>
    <name evidence="5" type="ORF">KCG48_11645</name>
</gene>
<accession>A0A941CRV2</accession>
<dbReference type="Proteomes" id="UP000675379">
    <property type="component" value="Unassembled WGS sequence"/>
</dbReference>
<evidence type="ECO:0000256" key="1">
    <source>
        <dbReference type="ARBA" id="ARBA00012524"/>
    </source>
</evidence>
<dbReference type="EC" id="2.7.7.61" evidence="1"/>
<evidence type="ECO:0000313" key="5">
    <source>
        <dbReference type="EMBL" id="MBR0576969.1"/>
    </source>
</evidence>